<reference evidence="3" key="1">
    <citation type="submission" date="2020-12" db="EMBL/GenBank/DDBJ databases">
        <title>Leucobacter sp. CAS2, isolated from Chromium sludge.</title>
        <authorList>
            <person name="Xu Z."/>
        </authorList>
    </citation>
    <scope>NUCLEOTIDE SEQUENCE</scope>
    <source>
        <strain evidence="3">CSA2</strain>
    </source>
</reference>
<dbReference type="Pfam" id="PF03551">
    <property type="entry name" value="PadR"/>
    <property type="match status" value="1"/>
</dbReference>
<feature type="compositionally biased region" description="Basic and acidic residues" evidence="1">
    <location>
        <begin position="187"/>
        <end position="199"/>
    </location>
</feature>
<sequence length="199" mass="22902">MILALLRERDMHPYEMLRLTRDRHDERLIRIQQGTFYHQITALERDGLIAEVAVDRQGNRPERTTYTITREGDASLIEWVRRELPCTERPAHFRVALAESHNLDRGTVAELLAGRTEQLRTVLGERRERLADAMERGVQRQFLVEVEREMALMEVDITWTESLVAELAPAGSDSPGTPILEWGIPSHSDRPNPSRKDGE</sequence>
<evidence type="ECO:0000313" key="4">
    <source>
        <dbReference type="Proteomes" id="UP000618733"/>
    </source>
</evidence>
<dbReference type="AlphaFoldDB" id="A0A934QEV2"/>
<keyword evidence="4" id="KW-1185">Reference proteome</keyword>
<dbReference type="SUPFAM" id="SSF46785">
    <property type="entry name" value="Winged helix' DNA-binding domain"/>
    <property type="match status" value="1"/>
</dbReference>
<dbReference type="PANTHER" id="PTHR33169:SF27">
    <property type="entry name" value="TRANSCRIPTIONAL REGULATOR PADR FAMILY PROTEIN"/>
    <property type="match status" value="1"/>
</dbReference>
<name>A0A934QEV2_9MICO</name>
<dbReference type="InterPro" id="IPR036388">
    <property type="entry name" value="WH-like_DNA-bd_sf"/>
</dbReference>
<evidence type="ECO:0000259" key="2">
    <source>
        <dbReference type="Pfam" id="PF03551"/>
    </source>
</evidence>
<feature type="region of interest" description="Disordered" evidence="1">
    <location>
        <begin position="168"/>
        <end position="199"/>
    </location>
</feature>
<proteinExistence type="predicted"/>
<evidence type="ECO:0000256" key="1">
    <source>
        <dbReference type="SAM" id="MobiDB-lite"/>
    </source>
</evidence>
<comment type="caution">
    <text evidence="3">The sequence shown here is derived from an EMBL/GenBank/DDBJ whole genome shotgun (WGS) entry which is preliminary data.</text>
</comment>
<dbReference type="InterPro" id="IPR036390">
    <property type="entry name" value="WH_DNA-bd_sf"/>
</dbReference>
<gene>
    <name evidence="3" type="ORF">JD292_11570</name>
</gene>
<dbReference type="Gene3D" id="1.10.10.10">
    <property type="entry name" value="Winged helix-like DNA-binding domain superfamily/Winged helix DNA-binding domain"/>
    <property type="match status" value="1"/>
</dbReference>
<protein>
    <submittedName>
        <fullName evidence="3">PadR family transcriptional regulator</fullName>
    </submittedName>
</protein>
<dbReference type="InterPro" id="IPR005149">
    <property type="entry name" value="Tscrpt_reg_PadR_N"/>
</dbReference>
<feature type="domain" description="Transcription regulator PadR N-terminal" evidence="2">
    <location>
        <begin position="2"/>
        <end position="76"/>
    </location>
</feature>
<dbReference type="EMBL" id="JAEHOI010000011">
    <property type="protein sequence ID" value="MBK0422710.1"/>
    <property type="molecule type" value="Genomic_DNA"/>
</dbReference>
<dbReference type="Proteomes" id="UP000618733">
    <property type="component" value="Unassembled WGS sequence"/>
</dbReference>
<dbReference type="PANTHER" id="PTHR33169">
    <property type="entry name" value="PADR-FAMILY TRANSCRIPTIONAL REGULATOR"/>
    <property type="match status" value="1"/>
</dbReference>
<organism evidence="3 4">
    <name type="scientific">Leucobacter edaphi</name>
    <dbReference type="NCBI Taxonomy" id="2796472"/>
    <lineage>
        <taxon>Bacteria</taxon>
        <taxon>Bacillati</taxon>
        <taxon>Actinomycetota</taxon>
        <taxon>Actinomycetes</taxon>
        <taxon>Micrococcales</taxon>
        <taxon>Microbacteriaceae</taxon>
        <taxon>Leucobacter</taxon>
    </lineage>
</organism>
<dbReference type="InterPro" id="IPR052509">
    <property type="entry name" value="Metal_resp_DNA-bind_regulator"/>
</dbReference>
<accession>A0A934QEV2</accession>
<evidence type="ECO:0000313" key="3">
    <source>
        <dbReference type="EMBL" id="MBK0422710.1"/>
    </source>
</evidence>